<dbReference type="InterPro" id="IPR036278">
    <property type="entry name" value="Sialidase_sf"/>
</dbReference>
<organism evidence="2 4">
    <name type="scientific">Acidipropionibacterium acidipropionici</name>
    <dbReference type="NCBI Taxonomy" id="1748"/>
    <lineage>
        <taxon>Bacteria</taxon>
        <taxon>Bacillati</taxon>
        <taxon>Actinomycetota</taxon>
        <taxon>Actinomycetes</taxon>
        <taxon>Propionibacteriales</taxon>
        <taxon>Propionibacteriaceae</taxon>
        <taxon>Acidipropionibacterium</taxon>
    </lineage>
</organism>
<dbReference type="PANTHER" id="PTHR38792:SF3">
    <property type="entry name" value="BNR_ASP-BOX REPEAT DOMAIN PROTEIN (AFU_ORTHOLOGUE AFUA_7G06430)-RELATED"/>
    <property type="match status" value="1"/>
</dbReference>
<gene>
    <name evidence="3" type="ORF">A8L58_12950</name>
    <name evidence="2" type="ORF">AXH35_11500</name>
</gene>
<dbReference type="RefSeq" id="WP_062819923.1">
    <property type="nucleotide sequence ID" value="NZ_CP014352.1"/>
</dbReference>
<dbReference type="Proteomes" id="UP000075221">
    <property type="component" value="Chromosome"/>
</dbReference>
<dbReference type="CDD" id="cd15482">
    <property type="entry name" value="Sialidase_non-viral"/>
    <property type="match status" value="1"/>
</dbReference>
<keyword evidence="5" id="KW-1185">Reference proteome</keyword>
<evidence type="ECO:0000313" key="2">
    <source>
        <dbReference type="EMBL" id="AMS05966.1"/>
    </source>
</evidence>
<proteinExistence type="predicted"/>
<dbReference type="AlphaFoldDB" id="A0AAC9ANT9"/>
<dbReference type="Proteomes" id="UP000178666">
    <property type="component" value="Chromosome"/>
</dbReference>
<dbReference type="EMBL" id="CP015970">
    <property type="protein sequence ID" value="AOZ47429.1"/>
    <property type="molecule type" value="Genomic_DNA"/>
</dbReference>
<dbReference type="Gene3D" id="2.120.10.10">
    <property type="match status" value="1"/>
</dbReference>
<dbReference type="PANTHER" id="PTHR38792">
    <property type="entry name" value="BNR/ASP-BOX REPEAT DOMAIN PROTEIN (AFU_ORTHOLOGUE AFUA_7G06430)-RELATED"/>
    <property type="match status" value="1"/>
</dbReference>
<reference evidence="2 4" key="2">
    <citation type="submission" date="2016-02" db="EMBL/GenBank/DDBJ databases">
        <title>Complete Genome Sequence of Propionibacterium acidipropionici ATCC 55737.</title>
        <authorList>
            <person name="Luna Flores C.H."/>
            <person name="Nielsen L.K."/>
            <person name="Marcellin E."/>
        </authorList>
    </citation>
    <scope>NUCLEOTIDE SEQUENCE [LARGE SCALE GENOMIC DNA]</scope>
    <source>
        <strain evidence="2 4">ATCC 55737</strain>
    </source>
</reference>
<reference evidence="3 5" key="1">
    <citation type="journal article" date="2016" name="Plant Dis.">
        <title>Improved production of propionic acid using genome shuffling.</title>
        <authorList>
            <person name="Luna-Flores C.H."/>
            <person name="Palfreyman R.W."/>
            <person name="Kromer J.O."/>
            <person name="Nielsen L.K."/>
            <person name="Marcellin E."/>
        </authorList>
    </citation>
    <scope>NUCLEOTIDE SEQUENCE [LARGE SCALE GENOMIC DNA]</scope>
    <source>
        <strain evidence="3 5">F3E8</strain>
    </source>
</reference>
<accession>A0AAC9ANT9</accession>
<keyword evidence="1" id="KW-0732">Signal</keyword>
<name>A0AAC9ANT9_9ACTN</name>
<protein>
    <submittedName>
        <fullName evidence="2">Carbohydrate-binding protein</fullName>
    </submittedName>
</protein>
<evidence type="ECO:0000313" key="4">
    <source>
        <dbReference type="Proteomes" id="UP000075221"/>
    </source>
</evidence>
<dbReference type="SUPFAM" id="SSF50939">
    <property type="entry name" value="Sialidases"/>
    <property type="match status" value="1"/>
</dbReference>
<evidence type="ECO:0000256" key="1">
    <source>
        <dbReference type="SAM" id="SignalP"/>
    </source>
</evidence>
<evidence type="ECO:0000313" key="3">
    <source>
        <dbReference type="EMBL" id="AOZ47429.1"/>
    </source>
</evidence>
<feature type="signal peptide" evidence="1">
    <location>
        <begin position="1"/>
        <end position="27"/>
    </location>
</feature>
<sequence>MSVSRSVPRALLAVVAALAMMLGLITAAPRAAAAGADATATSTATATVSKGGAENGTRLMDGAALYPRVIRLAHSGRANGRIIASAVTFADGAGVGAVFQSTDRGRSFQRIGSITDPGATKGLCCSTLFELPRRVGKLPAGTLLWSASVGQDAGDSRRMTLPLWASRDHGRTWSKLAQVAVSPNFGGLWEPELTVSRDGRLVLFVSDESQQPTHSQVLAATTSRDGVHWGTLSNVVAADDPELRPGMPMVRRAPNGTYLMSYEICGGTQECRQFLRRSADGVHWGDQSALGSPLTTADGQYFEHAPTISWYPDGTPGGRWLTVGQMLYGSDGQVAKGSGATVLTNRTGGYGPWRSAAAPVRINNPYNNYCPNYSSSLLPMPERGALLEMATGYDSSGTCTTYFATGALPR</sequence>
<evidence type="ECO:0000313" key="5">
    <source>
        <dbReference type="Proteomes" id="UP000178666"/>
    </source>
</evidence>
<feature type="chain" id="PRO_5042000275" evidence="1">
    <location>
        <begin position="28"/>
        <end position="410"/>
    </location>
</feature>
<dbReference type="EMBL" id="CP014352">
    <property type="protein sequence ID" value="AMS05966.1"/>
    <property type="molecule type" value="Genomic_DNA"/>
</dbReference>